<dbReference type="Proteomes" id="UP000823775">
    <property type="component" value="Unassembled WGS sequence"/>
</dbReference>
<sequence>MADKSIKTSVGEVEDVLVKVRKFVIQTDFVLLDCDVNRDIPIILGFGDICVANVVRNEHEGAKHKFEASPNKKKAKSKWVKEYLWLKTQKRGEEVPSQAQLTMCMIYGIFHHSGTLNQALHGRKAKGCYTIWSVHIMPRC</sequence>
<name>A0ABS8TDG3_DATST</name>
<comment type="caution">
    <text evidence="1">The sequence shown here is derived from an EMBL/GenBank/DDBJ whole genome shotgun (WGS) entry which is preliminary data.</text>
</comment>
<organism evidence="1 2">
    <name type="scientific">Datura stramonium</name>
    <name type="common">Jimsonweed</name>
    <name type="synonym">Common thornapple</name>
    <dbReference type="NCBI Taxonomy" id="4076"/>
    <lineage>
        <taxon>Eukaryota</taxon>
        <taxon>Viridiplantae</taxon>
        <taxon>Streptophyta</taxon>
        <taxon>Embryophyta</taxon>
        <taxon>Tracheophyta</taxon>
        <taxon>Spermatophyta</taxon>
        <taxon>Magnoliopsida</taxon>
        <taxon>eudicotyledons</taxon>
        <taxon>Gunneridae</taxon>
        <taxon>Pentapetalae</taxon>
        <taxon>asterids</taxon>
        <taxon>lamiids</taxon>
        <taxon>Solanales</taxon>
        <taxon>Solanaceae</taxon>
        <taxon>Solanoideae</taxon>
        <taxon>Datureae</taxon>
        <taxon>Datura</taxon>
    </lineage>
</organism>
<reference evidence="1 2" key="1">
    <citation type="journal article" date="2021" name="BMC Genomics">
        <title>Datura genome reveals duplications of psychoactive alkaloid biosynthetic genes and high mutation rate following tissue culture.</title>
        <authorList>
            <person name="Rajewski A."/>
            <person name="Carter-House D."/>
            <person name="Stajich J."/>
            <person name="Litt A."/>
        </authorList>
    </citation>
    <scope>NUCLEOTIDE SEQUENCE [LARGE SCALE GENOMIC DNA]</scope>
    <source>
        <strain evidence="1">AR-01</strain>
    </source>
</reference>
<accession>A0ABS8TDG3</accession>
<proteinExistence type="predicted"/>
<keyword evidence="2" id="KW-1185">Reference proteome</keyword>
<dbReference type="EMBL" id="JACEIK010001389">
    <property type="protein sequence ID" value="MCD7468994.1"/>
    <property type="molecule type" value="Genomic_DNA"/>
</dbReference>
<dbReference type="PANTHER" id="PTHR33067:SF9">
    <property type="entry name" value="RNA-DIRECTED DNA POLYMERASE"/>
    <property type="match status" value="1"/>
</dbReference>
<evidence type="ECO:0000313" key="2">
    <source>
        <dbReference type="Proteomes" id="UP000823775"/>
    </source>
</evidence>
<dbReference type="PANTHER" id="PTHR33067">
    <property type="entry name" value="RNA-DIRECTED DNA POLYMERASE-RELATED"/>
    <property type="match status" value="1"/>
</dbReference>
<gene>
    <name evidence="1" type="ORF">HAX54_007568</name>
</gene>
<evidence type="ECO:0000313" key="1">
    <source>
        <dbReference type="EMBL" id="MCD7468994.1"/>
    </source>
</evidence>
<protein>
    <submittedName>
        <fullName evidence="1">Uncharacterized protein</fullName>
    </submittedName>
</protein>